<dbReference type="InterPro" id="IPR029021">
    <property type="entry name" value="Prot-tyrosine_phosphatase-like"/>
</dbReference>
<dbReference type="InterPro" id="IPR000387">
    <property type="entry name" value="Tyr_Pase_dom"/>
</dbReference>
<dbReference type="GO" id="GO:0004721">
    <property type="term" value="F:phosphoprotein phosphatase activity"/>
    <property type="evidence" value="ECO:0007669"/>
    <property type="project" value="InterPro"/>
</dbReference>
<reference evidence="3" key="2">
    <citation type="submission" date="2020-09" db="EMBL/GenBank/DDBJ databases">
        <authorList>
            <person name="Sun Q."/>
            <person name="Zhou Y."/>
        </authorList>
    </citation>
    <scope>NUCLEOTIDE SEQUENCE</scope>
    <source>
        <strain evidence="3">CGMCC 1.12187</strain>
    </source>
</reference>
<sequence>MTEALAPAMTPISSTAQQAEVSLANLRDLGDLPVACGTVRRHMLWRSDDITLAPASQLTGLVELGLTTVLDLRSPGELQSTGHGPARQLGIAHHHLPLTKDTGDPAALTQLFAAISTPEEVGDWYDRLFRAQASRLVAALEIMAETEGGVLFHCAAGKDRTGVLAAAVLSVLGATPETITADYALTHTNMEAVMARLAGHGHATTPEVDILDRFAGHPMMGAHSAAMAGMLTALEDDGGAVAVLRAAGLTDQLSTRLREKLIQQ</sequence>
<dbReference type="PANTHER" id="PTHR31126:SF1">
    <property type="entry name" value="TYROSINE SPECIFIC PROTEIN PHOSPHATASES DOMAIN-CONTAINING PROTEIN"/>
    <property type="match status" value="1"/>
</dbReference>
<dbReference type="Pfam" id="PF13350">
    <property type="entry name" value="Y_phosphatase3"/>
    <property type="match status" value="1"/>
</dbReference>
<reference evidence="3" key="1">
    <citation type="journal article" date="2014" name="Int. J. Syst. Evol. Microbiol.">
        <title>Complete genome sequence of Corynebacterium casei LMG S-19264T (=DSM 44701T), isolated from a smear-ripened cheese.</title>
        <authorList>
            <consortium name="US DOE Joint Genome Institute (JGI-PGF)"/>
            <person name="Walter F."/>
            <person name="Albersmeier A."/>
            <person name="Kalinowski J."/>
            <person name="Ruckert C."/>
        </authorList>
    </citation>
    <scope>NUCLEOTIDE SEQUENCE</scope>
    <source>
        <strain evidence="3">CGMCC 1.12187</strain>
    </source>
</reference>
<dbReference type="PANTHER" id="PTHR31126">
    <property type="entry name" value="TYROSINE-PROTEIN PHOSPHATASE"/>
    <property type="match status" value="1"/>
</dbReference>
<evidence type="ECO:0000313" key="3">
    <source>
        <dbReference type="EMBL" id="GGG60598.1"/>
    </source>
</evidence>
<organism evidence="3 4">
    <name type="scientific">Kocuria dechangensis</name>
    <dbReference type="NCBI Taxonomy" id="1176249"/>
    <lineage>
        <taxon>Bacteria</taxon>
        <taxon>Bacillati</taxon>
        <taxon>Actinomycetota</taxon>
        <taxon>Actinomycetes</taxon>
        <taxon>Micrococcales</taxon>
        <taxon>Micrococcaceae</taxon>
        <taxon>Kocuria</taxon>
    </lineage>
</organism>
<dbReference type="Proteomes" id="UP000638848">
    <property type="component" value="Unassembled WGS sequence"/>
</dbReference>
<dbReference type="InterPro" id="IPR016130">
    <property type="entry name" value="Tyr_Pase_AS"/>
</dbReference>
<proteinExistence type="inferred from homology"/>
<comment type="similarity">
    <text evidence="1">Belongs to the protein-tyrosine phosphatase family.</text>
</comment>
<dbReference type="EMBL" id="BMEQ01000012">
    <property type="protein sequence ID" value="GGG60598.1"/>
    <property type="molecule type" value="Genomic_DNA"/>
</dbReference>
<keyword evidence="4" id="KW-1185">Reference proteome</keyword>
<gene>
    <name evidence="3" type="ORF">GCM10011374_24330</name>
</gene>
<dbReference type="InterPro" id="IPR026893">
    <property type="entry name" value="Tyr/Ser_Pase_IphP-type"/>
</dbReference>
<evidence type="ECO:0000259" key="2">
    <source>
        <dbReference type="PROSITE" id="PS50056"/>
    </source>
</evidence>
<evidence type="ECO:0000313" key="4">
    <source>
        <dbReference type="Proteomes" id="UP000638848"/>
    </source>
</evidence>
<dbReference type="RefSeq" id="WP_188537583.1">
    <property type="nucleotide sequence ID" value="NZ_BMEQ01000012.1"/>
</dbReference>
<dbReference type="AlphaFoldDB" id="A0A917LVY2"/>
<dbReference type="PROSITE" id="PS00383">
    <property type="entry name" value="TYR_PHOSPHATASE_1"/>
    <property type="match status" value="1"/>
</dbReference>
<dbReference type="SUPFAM" id="SSF52799">
    <property type="entry name" value="(Phosphotyrosine protein) phosphatases II"/>
    <property type="match status" value="1"/>
</dbReference>
<protein>
    <recommendedName>
        <fullName evidence="2">Tyrosine specific protein phosphatases domain-containing protein</fullName>
    </recommendedName>
</protein>
<accession>A0A917LVY2</accession>
<feature type="domain" description="Tyrosine specific protein phosphatases" evidence="2">
    <location>
        <begin position="134"/>
        <end position="169"/>
    </location>
</feature>
<dbReference type="PROSITE" id="PS50056">
    <property type="entry name" value="TYR_PHOSPHATASE_2"/>
    <property type="match status" value="1"/>
</dbReference>
<evidence type="ECO:0000256" key="1">
    <source>
        <dbReference type="ARBA" id="ARBA00009580"/>
    </source>
</evidence>
<name>A0A917LVY2_9MICC</name>
<dbReference type="Gene3D" id="3.90.190.10">
    <property type="entry name" value="Protein tyrosine phosphatase superfamily"/>
    <property type="match status" value="1"/>
</dbReference>
<comment type="caution">
    <text evidence="3">The sequence shown here is derived from an EMBL/GenBank/DDBJ whole genome shotgun (WGS) entry which is preliminary data.</text>
</comment>